<feature type="signal peptide" evidence="2">
    <location>
        <begin position="1"/>
        <end position="26"/>
    </location>
</feature>
<comment type="caution">
    <text evidence="4">The sequence shown here is derived from an EMBL/GenBank/DDBJ whole genome shotgun (WGS) entry which is preliminary data.</text>
</comment>
<proteinExistence type="predicted"/>
<evidence type="ECO:0000259" key="3">
    <source>
        <dbReference type="Pfam" id="PF13670"/>
    </source>
</evidence>
<sequence>MNTHKTLIAALMSGALIAGTAAPALAGGPVKDAMPIDQVLQKLSEAGYTDVRSIEADDGVWKAKASRDGRSVKVSVDPQSGAVAEKGARAHDDD</sequence>
<feature type="region of interest" description="Disordered" evidence="1">
    <location>
        <begin position="65"/>
        <end position="94"/>
    </location>
</feature>
<keyword evidence="2" id="KW-0732">Signal</keyword>
<gene>
    <name evidence="4" type="ORF">MRSR164_12955</name>
</gene>
<name>A0ABU7TBG6_9HYPH</name>
<evidence type="ECO:0000313" key="4">
    <source>
        <dbReference type="EMBL" id="MEE7457649.1"/>
    </source>
</evidence>
<evidence type="ECO:0000313" key="5">
    <source>
        <dbReference type="Proteomes" id="UP001349262"/>
    </source>
</evidence>
<dbReference type="Proteomes" id="UP001349262">
    <property type="component" value="Unassembled WGS sequence"/>
</dbReference>
<feature type="chain" id="PRO_5047220808" evidence="2">
    <location>
        <begin position="27"/>
        <end position="94"/>
    </location>
</feature>
<accession>A0ABU7TBG6</accession>
<evidence type="ECO:0000256" key="2">
    <source>
        <dbReference type="SAM" id="SignalP"/>
    </source>
</evidence>
<evidence type="ECO:0000256" key="1">
    <source>
        <dbReference type="SAM" id="MobiDB-lite"/>
    </source>
</evidence>
<reference evidence="4 5" key="1">
    <citation type="journal article" date="2012" name="Genet. Mol. Biol.">
        <title>Analysis of 16S rRNA and mxaF genes revealing insights into Methylobacterium niche-specific plant association.</title>
        <authorList>
            <person name="Dourado M.N."/>
            <person name="Andreote F.D."/>
            <person name="Dini-Andreote F."/>
            <person name="Conti R."/>
            <person name="Araujo J.M."/>
            <person name="Araujo W.L."/>
        </authorList>
    </citation>
    <scope>NUCLEOTIDE SEQUENCE [LARGE SCALE GENOMIC DNA]</scope>
    <source>
        <strain evidence="4 5">SR1.6/4</strain>
    </source>
</reference>
<dbReference type="EMBL" id="MLBY01000004">
    <property type="protein sequence ID" value="MEE7457649.1"/>
    <property type="molecule type" value="Genomic_DNA"/>
</dbReference>
<dbReference type="Pfam" id="PF13670">
    <property type="entry name" value="PepSY_2"/>
    <property type="match status" value="1"/>
</dbReference>
<keyword evidence="5" id="KW-1185">Reference proteome</keyword>
<dbReference type="InterPro" id="IPR025711">
    <property type="entry name" value="PepSY"/>
</dbReference>
<organism evidence="4 5">
    <name type="scientific">Methylobacterium radiotolerans</name>
    <dbReference type="NCBI Taxonomy" id="31998"/>
    <lineage>
        <taxon>Bacteria</taxon>
        <taxon>Pseudomonadati</taxon>
        <taxon>Pseudomonadota</taxon>
        <taxon>Alphaproteobacteria</taxon>
        <taxon>Hyphomicrobiales</taxon>
        <taxon>Methylobacteriaceae</taxon>
        <taxon>Methylobacterium</taxon>
    </lineage>
</organism>
<protein>
    <submittedName>
        <fullName evidence="4">Peptidase</fullName>
    </submittedName>
</protein>
<feature type="domain" description="PepSY" evidence="3">
    <location>
        <begin position="12"/>
        <end position="85"/>
    </location>
</feature>